<dbReference type="Gene3D" id="3.40.630.30">
    <property type="match status" value="1"/>
</dbReference>
<feature type="domain" description="N-acetyltransferase" evidence="1">
    <location>
        <begin position="2"/>
        <end position="168"/>
    </location>
</feature>
<reference evidence="2 3" key="1">
    <citation type="journal article" date="2018" name="Genome Announc.">
        <title>Draft Genome Sequence of Lactococcus sp. Strain NtB2 (JCM 32569), Isolated from the Gut of the Higher Termite Nasutitermes takasagoensis.</title>
        <authorList>
            <person name="Noda S."/>
            <person name="Aihara C."/>
            <person name="Yuki M."/>
            <person name="Ohkuma M."/>
        </authorList>
    </citation>
    <scope>NUCLEOTIDE SEQUENCE [LARGE SCALE GENOMIC DNA]</scope>
    <source>
        <strain evidence="2 3">NtB2</strain>
    </source>
</reference>
<dbReference type="PROSITE" id="PS51186">
    <property type="entry name" value="GNAT"/>
    <property type="match status" value="1"/>
</dbReference>
<organism evidence="2 3">
    <name type="scientific">Lactococcus termiticola</name>
    <dbReference type="NCBI Taxonomy" id="2169526"/>
    <lineage>
        <taxon>Bacteria</taxon>
        <taxon>Bacillati</taxon>
        <taxon>Bacillota</taxon>
        <taxon>Bacilli</taxon>
        <taxon>Lactobacillales</taxon>
        <taxon>Streptococcaceae</taxon>
        <taxon>Lactococcus</taxon>
    </lineage>
</organism>
<dbReference type="OrthoDB" id="9796381at2"/>
<protein>
    <submittedName>
        <fullName evidence="2">GNAT family acetyltransferase</fullName>
    </submittedName>
</protein>
<evidence type="ECO:0000259" key="1">
    <source>
        <dbReference type="PROSITE" id="PS51186"/>
    </source>
</evidence>
<dbReference type="AlphaFoldDB" id="A0A2R5HEK6"/>
<gene>
    <name evidence="2" type="ORF">NtB2_00626</name>
</gene>
<sequence length="168" mass="18922">MIYLRKAEPKDISEIMKLIQEARLFLAASGSDQWQGAYPALADIERDLLLSQGHVLVSGDKIAAYASVIAGEEPAYSKMTQGSWSNSSRDYVTIHRIAASKAFRGQHLTQFLFSNIFNLMAAKGYRDFRVDTHPANLIMQHIFEREGFVKRGLVDINGVRIAYQKELV</sequence>
<dbReference type="EMBL" id="BFFO01000003">
    <property type="protein sequence ID" value="GBG96514.1"/>
    <property type="molecule type" value="Genomic_DNA"/>
</dbReference>
<keyword evidence="3" id="KW-1185">Reference proteome</keyword>
<evidence type="ECO:0000313" key="2">
    <source>
        <dbReference type="EMBL" id="GBG96514.1"/>
    </source>
</evidence>
<evidence type="ECO:0000313" key="3">
    <source>
        <dbReference type="Proteomes" id="UP000245021"/>
    </source>
</evidence>
<comment type="caution">
    <text evidence="2">The sequence shown here is derived from an EMBL/GenBank/DDBJ whole genome shotgun (WGS) entry which is preliminary data.</text>
</comment>
<dbReference type="RefSeq" id="WP_109245487.1">
    <property type="nucleotide sequence ID" value="NZ_BFFO01000003.1"/>
</dbReference>
<dbReference type="InterPro" id="IPR016181">
    <property type="entry name" value="Acyl_CoA_acyltransferase"/>
</dbReference>
<dbReference type="GO" id="GO:0016747">
    <property type="term" value="F:acyltransferase activity, transferring groups other than amino-acyl groups"/>
    <property type="evidence" value="ECO:0007669"/>
    <property type="project" value="InterPro"/>
</dbReference>
<keyword evidence="2" id="KW-0808">Transferase</keyword>
<name>A0A2R5HEK6_9LACT</name>
<accession>A0A2R5HEK6</accession>
<dbReference type="Pfam" id="PF00583">
    <property type="entry name" value="Acetyltransf_1"/>
    <property type="match status" value="1"/>
</dbReference>
<dbReference type="Proteomes" id="UP000245021">
    <property type="component" value="Unassembled WGS sequence"/>
</dbReference>
<proteinExistence type="predicted"/>
<dbReference type="SUPFAM" id="SSF55729">
    <property type="entry name" value="Acyl-CoA N-acyltransferases (Nat)"/>
    <property type="match status" value="1"/>
</dbReference>
<dbReference type="InterPro" id="IPR000182">
    <property type="entry name" value="GNAT_dom"/>
</dbReference>